<dbReference type="SUPFAM" id="SSF53056">
    <property type="entry name" value="beta-carbonic anhydrase, cab"/>
    <property type="match status" value="1"/>
</dbReference>
<dbReference type="Proteomes" id="UP000287247">
    <property type="component" value="Unassembled WGS sequence"/>
</dbReference>
<name>A0A401INI5_APHSA</name>
<feature type="binding site" evidence="7">
    <location>
        <position position="151"/>
    </location>
    <ligand>
        <name>Zn(2+)</name>
        <dbReference type="ChEBI" id="CHEBI:29105"/>
    </ligand>
</feature>
<dbReference type="EMBL" id="BDQK01000017">
    <property type="protein sequence ID" value="GBF82809.1"/>
    <property type="molecule type" value="Genomic_DNA"/>
</dbReference>
<dbReference type="AlphaFoldDB" id="A0A401INI5"/>
<dbReference type="GO" id="GO:0004089">
    <property type="term" value="F:carbonate dehydratase activity"/>
    <property type="evidence" value="ECO:0007669"/>
    <property type="project" value="UniProtKB-EC"/>
</dbReference>
<reference evidence="9" key="1">
    <citation type="submission" date="2017-05" db="EMBL/GenBank/DDBJ databases">
        <title>Physiological properties and genetic analysis related to exopolysaccharide production of fresh-water unicellular cyanobacterium Aphanothece sacrum, Suizenji Nori, that has been cultured as a food source in Japan.</title>
        <authorList>
            <person name="Kanesaki Y."/>
            <person name="Yoshikawa S."/>
            <person name="Ohki K."/>
        </authorList>
    </citation>
    <scope>NUCLEOTIDE SEQUENCE [LARGE SCALE GENOMIC DNA]</scope>
    <source>
        <strain evidence="9">FPU1</strain>
    </source>
</reference>
<keyword evidence="5" id="KW-0456">Lyase</keyword>
<keyword evidence="9" id="KW-1185">Reference proteome</keyword>
<evidence type="ECO:0000313" key="8">
    <source>
        <dbReference type="EMBL" id="GBF82809.1"/>
    </source>
</evidence>
<evidence type="ECO:0000256" key="6">
    <source>
        <dbReference type="ARBA" id="ARBA00048348"/>
    </source>
</evidence>
<dbReference type="OrthoDB" id="9797527at2"/>
<dbReference type="PANTHER" id="PTHR11002:SF76">
    <property type="entry name" value="CARBONIC ANHYDRASE"/>
    <property type="match status" value="1"/>
</dbReference>
<evidence type="ECO:0000256" key="7">
    <source>
        <dbReference type="PIRSR" id="PIRSR601765-1"/>
    </source>
</evidence>
<dbReference type="Gene3D" id="3.40.1050.10">
    <property type="entry name" value="Carbonic anhydrase"/>
    <property type="match status" value="1"/>
</dbReference>
<dbReference type="CDD" id="cd03378">
    <property type="entry name" value="beta_CA_cladeC"/>
    <property type="match status" value="1"/>
</dbReference>
<gene>
    <name evidence="8" type="ORF">AsFPU1_4243</name>
</gene>
<dbReference type="SMART" id="SM00947">
    <property type="entry name" value="Pro_CA"/>
    <property type="match status" value="1"/>
</dbReference>
<keyword evidence="4 7" id="KW-0862">Zinc</keyword>
<dbReference type="InterPro" id="IPR006311">
    <property type="entry name" value="TAT_signal"/>
</dbReference>
<comment type="caution">
    <text evidence="8">The sequence shown here is derived from an EMBL/GenBank/DDBJ whole genome shotgun (WGS) entry which is preliminary data.</text>
</comment>
<evidence type="ECO:0000256" key="1">
    <source>
        <dbReference type="ARBA" id="ARBA00006217"/>
    </source>
</evidence>
<dbReference type="InterPro" id="IPR036874">
    <property type="entry name" value="Carbonic_anhydrase_sf"/>
</dbReference>
<protein>
    <recommendedName>
        <fullName evidence="2">carbonic anhydrase</fullName>
        <ecNumber evidence="2">4.2.1.1</ecNumber>
    </recommendedName>
</protein>
<feature type="binding site" evidence="7">
    <location>
        <position position="95"/>
    </location>
    <ligand>
        <name>Zn(2+)</name>
        <dbReference type="ChEBI" id="CHEBI:29105"/>
    </ligand>
</feature>
<evidence type="ECO:0000313" key="9">
    <source>
        <dbReference type="Proteomes" id="UP000287247"/>
    </source>
</evidence>
<dbReference type="Pfam" id="PF00484">
    <property type="entry name" value="Pro_CA"/>
    <property type="match status" value="1"/>
</dbReference>
<accession>A0A401INI5</accession>
<comment type="catalytic activity">
    <reaction evidence="6">
        <text>hydrogencarbonate + H(+) = CO2 + H2O</text>
        <dbReference type="Rhea" id="RHEA:10748"/>
        <dbReference type="ChEBI" id="CHEBI:15377"/>
        <dbReference type="ChEBI" id="CHEBI:15378"/>
        <dbReference type="ChEBI" id="CHEBI:16526"/>
        <dbReference type="ChEBI" id="CHEBI:17544"/>
        <dbReference type="EC" id="4.2.1.1"/>
    </reaction>
</comment>
<feature type="binding site" evidence="7">
    <location>
        <position position="148"/>
    </location>
    <ligand>
        <name>Zn(2+)</name>
        <dbReference type="ChEBI" id="CHEBI:29105"/>
    </ligand>
</feature>
<evidence type="ECO:0000256" key="4">
    <source>
        <dbReference type="ARBA" id="ARBA00022833"/>
    </source>
</evidence>
<dbReference type="GO" id="GO:0008270">
    <property type="term" value="F:zinc ion binding"/>
    <property type="evidence" value="ECO:0007669"/>
    <property type="project" value="InterPro"/>
</dbReference>
<evidence type="ECO:0000256" key="2">
    <source>
        <dbReference type="ARBA" id="ARBA00012925"/>
    </source>
</evidence>
<dbReference type="InterPro" id="IPR001765">
    <property type="entry name" value="Carbonic_anhydrase"/>
</dbReference>
<dbReference type="PROSITE" id="PS51318">
    <property type="entry name" value="TAT"/>
    <property type="match status" value="1"/>
</dbReference>
<keyword evidence="3 7" id="KW-0479">Metal-binding</keyword>
<evidence type="ECO:0000256" key="5">
    <source>
        <dbReference type="ARBA" id="ARBA00023239"/>
    </source>
</evidence>
<sequence length="239" mass="25390">MNSDSSKFDLSRRNLIKYGGGFIGTGLLAAAIGTEALTPSPVVAQNDMTPDQALAKLMEGNKRFTAMKSKNPNQDIVRLKEVAKGQKPFAAVLSCADSRVPIEIVFDQGLGDVFVCRDAGNIAIKEEVGSLEFGTLVLGAKILLVIGHESCGAIIAAMKGGNFPGSIGSFIDEIQPAITEFKGKQDDVNAVRKATEANVLHQVNILKRSPVLSDLIANNKLKIVGAYYDLDTGKITVVS</sequence>
<comment type="similarity">
    <text evidence="1">Belongs to the beta-class carbonic anhydrase family.</text>
</comment>
<organism evidence="8 9">
    <name type="scientific">Aphanothece sacrum FPU1</name>
    <dbReference type="NCBI Taxonomy" id="1920663"/>
    <lineage>
        <taxon>Bacteria</taxon>
        <taxon>Bacillati</taxon>
        <taxon>Cyanobacteriota</taxon>
        <taxon>Cyanophyceae</taxon>
        <taxon>Oscillatoriophycideae</taxon>
        <taxon>Chroococcales</taxon>
        <taxon>Aphanothecaceae</taxon>
        <taxon>Aphanothece</taxon>
    </lineage>
</organism>
<evidence type="ECO:0000256" key="3">
    <source>
        <dbReference type="ARBA" id="ARBA00022723"/>
    </source>
</evidence>
<feature type="binding site" evidence="7">
    <location>
        <position position="97"/>
    </location>
    <ligand>
        <name>Zn(2+)</name>
        <dbReference type="ChEBI" id="CHEBI:29105"/>
    </ligand>
</feature>
<dbReference type="RefSeq" id="WP_124976204.1">
    <property type="nucleotide sequence ID" value="NZ_BDQK01000017.1"/>
</dbReference>
<proteinExistence type="inferred from homology"/>
<dbReference type="EC" id="4.2.1.1" evidence="2"/>
<dbReference type="PANTHER" id="PTHR11002">
    <property type="entry name" value="CARBONIC ANHYDRASE"/>
    <property type="match status" value="1"/>
</dbReference>
<comment type="cofactor">
    <cofactor evidence="7">
        <name>Zn(2+)</name>
        <dbReference type="ChEBI" id="CHEBI:29105"/>
    </cofactor>
    <text evidence="7">Binds 1 zinc ion per subunit.</text>
</comment>